<evidence type="ECO:0000256" key="1">
    <source>
        <dbReference type="SAM" id="SignalP"/>
    </source>
</evidence>
<dbReference type="Proteomes" id="UP000838763">
    <property type="component" value="Unassembled WGS sequence"/>
</dbReference>
<dbReference type="EMBL" id="CALLCH030000010">
    <property type="protein sequence ID" value="CAI4214179.1"/>
    <property type="molecule type" value="Genomic_DNA"/>
</dbReference>
<protein>
    <recommendedName>
        <fullName evidence="4">AA1-like domain-containing protein</fullName>
    </recommendedName>
</protein>
<dbReference type="OrthoDB" id="3539798at2759"/>
<evidence type="ECO:0008006" key="4">
    <source>
        <dbReference type="Google" id="ProtNLM"/>
    </source>
</evidence>
<feature type="signal peptide" evidence="1">
    <location>
        <begin position="1"/>
        <end position="19"/>
    </location>
</feature>
<keyword evidence="3" id="KW-1185">Reference proteome</keyword>
<proteinExistence type="predicted"/>
<keyword evidence="1" id="KW-0732">Signal</keyword>
<comment type="caution">
    <text evidence="2">The sequence shown here is derived from an EMBL/GenBank/DDBJ whole genome shotgun (WGS) entry which is preliminary data.</text>
</comment>
<name>A0A9P1H1E1_9PEZI</name>
<feature type="chain" id="PRO_5040198728" description="AA1-like domain-containing protein" evidence="1">
    <location>
        <begin position="20"/>
        <end position="381"/>
    </location>
</feature>
<evidence type="ECO:0000313" key="3">
    <source>
        <dbReference type="Proteomes" id="UP000838763"/>
    </source>
</evidence>
<accession>A0A9P1H1E1</accession>
<reference evidence="2" key="1">
    <citation type="submission" date="2022-11" db="EMBL/GenBank/DDBJ databases">
        <authorList>
            <person name="Scott C."/>
            <person name="Bruce N."/>
        </authorList>
    </citation>
    <scope>NUCLEOTIDE SEQUENCE</scope>
</reference>
<dbReference type="AlphaFoldDB" id="A0A9P1H1E1"/>
<sequence length="381" mass="41535">MNIVAIASTWATLALLASAQSPGPDWPRCAATSETHHAGWEIIDLIFTPPDPSYDDSASLYLLVRNIADGSRTDCQLKHDSVMGEGGSSDTTMDIVLTNMQGTCLTYWAESSELTPKVKAEEAKVTFDVTSLELTIEQSWRCSDSKDDVTYKASASRSVLFTCSGGREGERMVCTPKNCTGSASPHVRRPRAGDRHLLTSSTTTTYPIAKHEDCDNLPSAFAGWQITRMNFWEGVQASQTVPSASLSLDLRNLNDGSLTTCRLFADNVDEEAGVTLANKGATLGQGTDNYDNGCGTGWFELEDDRGGVRQRWAWYPTANVTFDTATHELEITQNWPCGGVAGAFEAYVVQKIALDCTPLEGSLFPTGCTARRRWSISRARR</sequence>
<gene>
    <name evidence="2" type="ORF">PPNO1_LOCUS3913</name>
</gene>
<evidence type="ECO:0000313" key="2">
    <source>
        <dbReference type="EMBL" id="CAI4214179.1"/>
    </source>
</evidence>
<organism evidence="2 3">
    <name type="scientific">Parascedosporium putredinis</name>
    <dbReference type="NCBI Taxonomy" id="1442378"/>
    <lineage>
        <taxon>Eukaryota</taxon>
        <taxon>Fungi</taxon>
        <taxon>Dikarya</taxon>
        <taxon>Ascomycota</taxon>
        <taxon>Pezizomycotina</taxon>
        <taxon>Sordariomycetes</taxon>
        <taxon>Hypocreomycetidae</taxon>
        <taxon>Microascales</taxon>
        <taxon>Microascaceae</taxon>
        <taxon>Parascedosporium</taxon>
    </lineage>
</organism>